<accession>A0A4U9TWQ8</accession>
<keyword evidence="1" id="KW-0378">Hydrolase</keyword>
<dbReference type="GO" id="GO:0008800">
    <property type="term" value="F:beta-lactamase activity"/>
    <property type="evidence" value="ECO:0007669"/>
    <property type="project" value="UniProtKB-EC"/>
</dbReference>
<protein>
    <submittedName>
        <fullName evidence="1">Beta-lactamase</fullName>
        <ecNumber evidence="1">3.5.2.6</ecNumber>
    </submittedName>
</protein>
<gene>
    <name evidence="1" type="primary">ampC_3</name>
    <name evidence="1" type="ORF">NCTC12965_01886</name>
</gene>
<dbReference type="EMBL" id="CABEEZ010000033">
    <property type="protein sequence ID" value="VTR23907.1"/>
    <property type="molecule type" value="Genomic_DNA"/>
</dbReference>
<evidence type="ECO:0000313" key="1">
    <source>
        <dbReference type="EMBL" id="VTR23907.1"/>
    </source>
</evidence>
<organism evidence="1">
    <name type="scientific">Serratia fonticola</name>
    <dbReference type="NCBI Taxonomy" id="47917"/>
    <lineage>
        <taxon>Bacteria</taxon>
        <taxon>Pseudomonadati</taxon>
        <taxon>Pseudomonadota</taxon>
        <taxon>Gammaproteobacteria</taxon>
        <taxon>Enterobacterales</taxon>
        <taxon>Yersiniaceae</taxon>
        <taxon>Serratia</taxon>
    </lineage>
</organism>
<name>A0A4U9TWQ8_SERFO</name>
<reference evidence="1" key="1">
    <citation type="submission" date="2019-05" db="EMBL/GenBank/DDBJ databases">
        <authorList>
            <consortium name="Pathogen Informatics"/>
        </authorList>
    </citation>
    <scope>NUCLEOTIDE SEQUENCE [LARGE SCALE GENOMIC DNA]</scope>
    <source>
        <strain evidence="1">NCTC12965</strain>
    </source>
</reference>
<proteinExistence type="predicted"/>
<dbReference type="AlphaFoldDB" id="A0A4U9TWQ8"/>
<sequence>MAVAVIYQGQPYYFTWGLADVAGKQTRHAADLIRARFGQ</sequence>
<dbReference type="EC" id="3.5.2.6" evidence="1"/>